<proteinExistence type="predicted"/>
<accession>A0A9Q0SGW2</accession>
<reference evidence="1" key="1">
    <citation type="submission" date="2022-11" db="EMBL/GenBank/DDBJ databases">
        <authorList>
            <person name="Hyden B.L."/>
            <person name="Feng K."/>
            <person name="Yates T."/>
            <person name="Jawdy S."/>
            <person name="Smart L.B."/>
            <person name="Muchero W."/>
        </authorList>
    </citation>
    <scope>NUCLEOTIDE SEQUENCE</scope>
    <source>
        <tissue evidence="1">Shoot tip</tissue>
    </source>
</reference>
<sequence length="140" mass="15764">MELFLKLGTLENPLNGPLGNPSARQATNENSSNRMDMKMLANQHRDKTMLWVPKRRIEALHIAYNKPPIMHGARCRSDLTSTSSTAGQYTNTCSLHSIIVCQLAPRLIKRVKAPLKGRPYTLYKAFLLDYAQLAPLHYTG</sequence>
<evidence type="ECO:0000313" key="2">
    <source>
        <dbReference type="Proteomes" id="UP001151529"/>
    </source>
</evidence>
<dbReference type="EMBL" id="JAPFFL010000015">
    <property type="protein sequence ID" value="KAJ6676952.1"/>
    <property type="molecule type" value="Genomic_DNA"/>
</dbReference>
<dbReference type="Proteomes" id="UP001151529">
    <property type="component" value="Chromosome 15Z"/>
</dbReference>
<keyword evidence="2" id="KW-1185">Reference proteome</keyword>
<gene>
    <name evidence="1" type="ORF">OIU85_010161</name>
</gene>
<name>A0A9Q0SGW2_SALVM</name>
<comment type="caution">
    <text evidence="1">The sequence shown here is derived from an EMBL/GenBank/DDBJ whole genome shotgun (WGS) entry which is preliminary data.</text>
</comment>
<protein>
    <submittedName>
        <fullName evidence="1">Uncharacterized protein</fullName>
    </submittedName>
</protein>
<dbReference type="AlphaFoldDB" id="A0A9Q0SGW2"/>
<organism evidence="1 2">
    <name type="scientific">Salix viminalis</name>
    <name type="common">Common osier</name>
    <name type="synonym">Basket willow</name>
    <dbReference type="NCBI Taxonomy" id="40686"/>
    <lineage>
        <taxon>Eukaryota</taxon>
        <taxon>Viridiplantae</taxon>
        <taxon>Streptophyta</taxon>
        <taxon>Embryophyta</taxon>
        <taxon>Tracheophyta</taxon>
        <taxon>Spermatophyta</taxon>
        <taxon>Magnoliopsida</taxon>
        <taxon>eudicotyledons</taxon>
        <taxon>Gunneridae</taxon>
        <taxon>Pentapetalae</taxon>
        <taxon>rosids</taxon>
        <taxon>fabids</taxon>
        <taxon>Malpighiales</taxon>
        <taxon>Salicaceae</taxon>
        <taxon>Saliceae</taxon>
        <taxon>Salix</taxon>
    </lineage>
</organism>
<evidence type="ECO:0000313" key="1">
    <source>
        <dbReference type="EMBL" id="KAJ6676952.1"/>
    </source>
</evidence>
<reference evidence="1" key="2">
    <citation type="journal article" date="2023" name="Int. J. Mol. Sci.">
        <title>De Novo Assembly and Annotation of 11 Diverse Shrub Willow (Salix) Genomes Reveals Novel Gene Organization in Sex-Linked Regions.</title>
        <authorList>
            <person name="Hyden B."/>
            <person name="Feng K."/>
            <person name="Yates T.B."/>
            <person name="Jawdy S."/>
            <person name="Cereghino C."/>
            <person name="Smart L.B."/>
            <person name="Muchero W."/>
        </authorList>
    </citation>
    <scope>NUCLEOTIDE SEQUENCE [LARGE SCALE GENOMIC DNA]</scope>
    <source>
        <tissue evidence="1">Shoot tip</tissue>
    </source>
</reference>